<protein>
    <submittedName>
        <fullName evidence="2">LytTr DNA-binding domain-containing protein</fullName>
    </submittedName>
</protein>
<evidence type="ECO:0000313" key="2">
    <source>
        <dbReference type="EMBL" id="SNS05669.1"/>
    </source>
</evidence>
<sequence>MQELKNIVTKDYIVLKDKTKVYISDLTYIKSEDHYLRVFLTNGKHNFVRGKLSQISDEFPPNFKRCHRSYIVNENYIKQRTVSFVVMNDHTQIPVSRTYKSNL</sequence>
<dbReference type="GO" id="GO:0000156">
    <property type="term" value="F:phosphorelay response regulator activity"/>
    <property type="evidence" value="ECO:0007669"/>
    <property type="project" value="InterPro"/>
</dbReference>
<dbReference type="Pfam" id="PF04397">
    <property type="entry name" value="LytTR"/>
    <property type="match status" value="1"/>
</dbReference>
<dbReference type="InterPro" id="IPR007492">
    <property type="entry name" value="LytTR_DNA-bd_dom"/>
</dbReference>
<proteinExistence type="predicted"/>
<evidence type="ECO:0000259" key="1">
    <source>
        <dbReference type="PROSITE" id="PS50930"/>
    </source>
</evidence>
<dbReference type="AlphaFoldDB" id="A0A239BD65"/>
<dbReference type="RefSeq" id="WP_179218201.1">
    <property type="nucleotide sequence ID" value="NZ_BMEP01000005.1"/>
</dbReference>
<evidence type="ECO:0000313" key="3">
    <source>
        <dbReference type="Proteomes" id="UP000198379"/>
    </source>
</evidence>
<name>A0A239BD65_9FLAO</name>
<dbReference type="InterPro" id="IPR046947">
    <property type="entry name" value="LytR-like"/>
</dbReference>
<dbReference type="Gene3D" id="2.40.50.1020">
    <property type="entry name" value="LytTr DNA-binding domain"/>
    <property type="match status" value="1"/>
</dbReference>
<gene>
    <name evidence="2" type="ORF">SAMN06265376_10679</name>
</gene>
<dbReference type="PROSITE" id="PS50930">
    <property type="entry name" value="HTH_LYTTR"/>
    <property type="match status" value="1"/>
</dbReference>
<dbReference type="GO" id="GO:0003677">
    <property type="term" value="F:DNA binding"/>
    <property type="evidence" value="ECO:0007669"/>
    <property type="project" value="UniProtKB-KW"/>
</dbReference>
<accession>A0A239BD65</accession>
<keyword evidence="3" id="KW-1185">Reference proteome</keyword>
<feature type="domain" description="HTH LytTR-type" evidence="1">
    <location>
        <begin position="13"/>
        <end position="103"/>
    </location>
</feature>
<dbReference type="SMART" id="SM00850">
    <property type="entry name" value="LytTR"/>
    <property type="match status" value="1"/>
</dbReference>
<dbReference type="PANTHER" id="PTHR37299">
    <property type="entry name" value="TRANSCRIPTIONAL REGULATOR-RELATED"/>
    <property type="match status" value="1"/>
</dbReference>
<dbReference type="Proteomes" id="UP000198379">
    <property type="component" value="Unassembled WGS sequence"/>
</dbReference>
<dbReference type="PANTHER" id="PTHR37299:SF1">
    <property type="entry name" value="STAGE 0 SPORULATION PROTEIN A HOMOLOG"/>
    <property type="match status" value="1"/>
</dbReference>
<organism evidence="2 3">
    <name type="scientific">Dokdonia pacifica</name>
    <dbReference type="NCBI Taxonomy" id="1627892"/>
    <lineage>
        <taxon>Bacteria</taxon>
        <taxon>Pseudomonadati</taxon>
        <taxon>Bacteroidota</taxon>
        <taxon>Flavobacteriia</taxon>
        <taxon>Flavobacteriales</taxon>
        <taxon>Flavobacteriaceae</taxon>
        <taxon>Dokdonia</taxon>
    </lineage>
</organism>
<reference evidence="2 3" key="1">
    <citation type="submission" date="2017-06" db="EMBL/GenBank/DDBJ databases">
        <authorList>
            <person name="Kim H.J."/>
            <person name="Triplett B.A."/>
        </authorList>
    </citation>
    <scope>NUCLEOTIDE SEQUENCE [LARGE SCALE GENOMIC DNA]</scope>
    <source>
        <strain evidence="2 3">DSM 25597</strain>
    </source>
</reference>
<dbReference type="EMBL" id="FZNY01000006">
    <property type="protein sequence ID" value="SNS05669.1"/>
    <property type="molecule type" value="Genomic_DNA"/>
</dbReference>
<keyword evidence="2" id="KW-0238">DNA-binding</keyword>